<dbReference type="Gene3D" id="3.40.630.30">
    <property type="match status" value="1"/>
</dbReference>
<dbReference type="Proteomes" id="UP000030403">
    <property type="component" value="Unassembled WGS sequence"/>
</dbReference>
<comment type="caution">
    <text evidence="2">The sequence shown here is derived from an EMBL/GenBank/DDBJ whole genome shotgun (WGS) entry which is preliminary data.</text>
</comment>
<accession>A0A0A5G2L3</accession>
<dbReference type="InterPro" id="IPR000182">
    <property type="entry name" value="GNAT_dom"/>
</dbReference>
<dbReference type="PROSITE" id="PS51186">
    <property type="entry name" value="GNAT"/>
    <property type="match status" value="1"/>
</dbReference>
<gene>
    <name evidence="2" type="ORF">N783_12430</name>
</gene>
<dbReference type="SUPFAM" id="SSF55729">
    <property type="entry name" value="Acyl-CoA N-acyltransferases (Nat)"/>
    <property type="match status" value="1"/>
</dbReference>
<evidence type="ECO:0000313" key="2">
    <source>
        <dbReference type="EMBL" id="KGX86279.1"/>
    </source>
</evidence>
<dbReference type="InterPro" id="IPR016181">
    <property type="entry name" value="Acyl_CoA_acyltransferase"/>
</dbReference>
<sequence length="184" mass="21475">MSNRLKVLEGKNIYLRPMEVKDAEMLYHSFNDPENMRLTGTHRAFSHNEIESILQSLSQDKGRISFAIVTKKDDQVIGDIGFNDMQPPYNRSAELGIAIFSSYTNSGYGTEAMKLMLEYGFGILNLHRIELEVYSFNERAIHVYEKLGFQVEGNKRDVVYYNHQYYNSTIMSMLEHEYRNLYTD</sequence>
<keyword evidence="3" id="KW-1185">Reference proteome</keyword>
<name>A0A0A5G2L3_9BACI</name>
<organism evidence="2 3">
    <name type="scientific">Pontibacillus marinus BH030004 = DSM 16465</name>
    <dbReference type="NCBI Taxonomy" id="1385511"/>
    <lineage>
        <taxon>Bacteria</taxon>
        <taxon>Bacillati</taxon>
        <taxon>Bacillota</taxon>
        <taxon>Bacilli</taxon>
        <taxon>Bacillales</taxon>
        <taxon>Bacillaceae</taxon>
        <taxon>Pontibacillus</taxon>
    </lineage>
</organism>
<dbReference type="PANTHER" id="PTHR43415">
    <property type="entry name" value="SPERMIDINE N(1)-ACETYLTRANSFERASE"/>
    <property type="match status" value="1"/>
</dbReference>
<dbReference type="EMBL" id="AVPF01000032">
    <property type="protein sequence ID" value="KGX86279.1"/>
    <property type="molecule type" value="Genomic_DNA"/>
</dbReference>
<proteinExistence type="predicted"/>
<reference evidence="2 3" key="1">
    <citation type="submission" date="2013-08" db="EMBL/GenBank/DDBJ databases">
        <authorList>
            <person name="Huang J."/>
            <person name="Wang G."/>
        </authorList>
    </citation>
    <scope>NUCLEOTIDE SEQUENCE [LARGE SCALE GENOMIC DNA]</scope>
    <source>
        <strain evidence="2 3">BH030004</strain>
    </source>
</reference>
<dbReference type="RefSeq" id="WP_027447044.1">
    <property type="nucleotide sequence ID" value="NZ_AULJ01000046.1"/>
</dbReference>
<dbReference type="STRING" id="1385511.GCA_000425225_03450"/>
<evidence type="ECO:0000259" key="1">
    <source>
        <dbReference type="PROSITE" id="PS51186"/>
    </source>
</evidence>
<dbReference type="Pfam" id="PF13302">
    <property type="entry name" value="Acetyltransf_3"/>
    <property type="match status" value="1"/>
</dbReference>
<dbReference type="GO" id="GO:0016747">
    <property type="term" value="F:acyltransferase activity, transferring groups other than amino-acyl groups"/>
    <property type="evidence" value="ECO:0007669"/>
    <property type="project" value="InterPro"/>
</dbReference>
<feature type="domain" description="N-acetyltransferase" evidence="1">
    <location>
        <begin position="13"/>
        <end position="176"/>
    </location>
</feature>
<dbReference type="eggNOG" id="COG1670">
    <property type="taxonomic scope" value="Bacteria"/>
</dbReference>
<evidence type="ECO:0000313" key="3">
    <source>
        <dbReference type="Proteomes" id="UP000030403"/>
    </source>
</evidence>
<dbReference type="AlphaFoldDB" id="A0A0A5G2L3"/>
<keyword evidence="2" id="KW-0808">Transferase</keyword>
<protein>
    <submittedName>
        <fullName evidence="2">Acetyltransferase</fullName>
    </submittedName>
</protein>
<dbReference type="PANTHER" id="PTHR43415:SF3">
    <property type="entry name" value="GNAT-FAMILY ACETYLTRANSFERASE"/>
    <property type="match status" value="1"/>
</dbReference>